<name>A0A4V2MA84_9ACTN</name>
<feature type="transmembrane region" description="Helical" evidence="1">
    <location>
        <begin position="7"/>
        <end position="25"/>
    </location>
</feature>
<protein>
    <submittedName>
        <fullName evidence="3">DUF58 domain-containing protein</fullName>
    </submittedName>
</protein>
<dbReference type="Proteomes" id="UP000291144">
    <property type="component" value="Unassembled WGS sequence"/>
</dbReference>
<evidence type="ECO:0000313" key="4">
    <source>
        <dbReference type="Proteomes" id="UP000291144"/>
    </source>
</evidence>
<keyword evidence="1" id="KW-0472">Membrane</keyword>
<dbReference type="PANTHER" id="PTHR34351">
    <property type="entry name" value="SLR1927 PROTEIN-RELATED"/>
    <property type="match status" value="1"/>
</dbReference>
<dbReference type="Pfam" id="PF01882">
    <property type="entry name" value="DUF58"/>
    <property type="match status" value="1"/>
</dbReference>
<evidence type="ECO:0000259" key="2">
    <source>
        <dbReference type="Pfam" id="PF01882"/>
    </source>
</evidence>
<proteinExistence type="predicted"/>
<keyword evidence="4" id="KW-1185">Reference proteome</keyword>
<gene>
    <name evidence="3" type="ORF">E0H73_28530</name>
</gene>
<dbReference type="AlphaFoldDB" id="A0A4V2MA84"/>
<dbReference type="EMBL" id="SJKB01000009">
    <property type="protein sequence ID" value="TCC58262.1"/>
    <property type="molecule type" value="Genomic_DNA"/>
</dbReference>
<dbReference type="OrthoDB" id="9812729at2"/>
<reference evidence="3 4" key="1">
    <citation type="submission" date="2019-02" db="EMBL/GenBank/DDBJ databases">
        <title>Kribbella capetownensis sp. nov. and Kribbella speibonae sp. nov., isolated from soil.</title>
        <authorList>
            <person name="Curtis S.M."/>
            <person name="Norton I."/>
            <person name="Everest G.J."/>
            <person name="Meyers P.R."/>
        </authorList>
    </citation>
    <scope>NUCLEOTIDE SEQUENCE [LARGE SCALE GENOMIC DNA]</scope>
    <source>
        <strain evidence="3 4">NRRL B-24813</strain>
    </source>
</reference>
<organism evidence="3 4">
    <name type="scientific">Kribbella pittospori</name>
    <dbReference type="NCBI Taxonomy" id="722689"/>
    <lineage>
        <taxon>Bacteria</taxon>
        <taxon>Bacillati</taxon>
        <taxon>Actinomycetota</taxon>
        <taxon>Actinomycetes</taxon>
        <taxon>Propionibacteriales</taxon>
        <taxon>Kribbellaceae</taxon>
        <taxon>Kribbella</taxon>
    </lineage>
</organism>
<dbReference type="InterPro" id="IPR002881">
    <property type="entry name" value="DUF58"/>
</dbReference>
<keyword evidence="1" id="KW-1133">Transmembrane helix</keyword>
<sequence length="378" mass="40159">MRLTGRGIAVLVGSIAVYLLGEFAGYAVFRALAGIGLGALIAATVLTVRQPQVTVQRVLSPDRVERGRPALATLRVRNEGTRWQASFAAQDSAGDERQEVRIRRLGPGSEATYRYELPTSRRGKIAVGPLTLERRDPLGLARNSKATGEVATLWVHPKRHPTKTVVAGRPRHHHIGRTADDSLRGSADLRDVRPYVIGDEVRHLHWKATARTGQLMVRDYADPDQPRLTVLLDTRREPLSSATFEEATEVAASILFAASTAGHRCRLVTTAGADHAAPGGATASRLFLDELCVVDQHDDKGGLLPPALTTGTSAGGAIVVVTGARGSASELAPLLTRYSSVTVLGLGPAQGVAPISGAKVILATTASEALQQWTGVLQ</sequence>
<evidence type="ECO:0000313" key="3">
    <source>
        <dbReference type="EMBL" id="TCC58262.1"/>
    </source>
</evidence>
<evidence type="ECO:0000256" key="1">
    <source>
        <dbReference type="SAM" id="Phobius"/>
    </source>
</evidence>
<accession>A0A4V2MA84</accession>
<comment type="caution">
    <text evidence="3">The sequence shown here is derived from an EMBL/GenBank/DDBJ whole genome shotgun (WGS) entry which is preliminary data.</text>
</comment>
<feature type="domain" description="DUF58" evidence="2">
    <location>
        <begin position="191"/>
        <end position="273"/>
    </location>
</feature>
<dbReference type="RefSeq" id="WP_131361652.1">
    <property type="nucleotide sequence ID" value="NZ_SJKB01000009.1"/>
</dbReference>
<keyword evidence="1" id="KW-0812">Transmembrane</keyword>
<dbReference type="PANTHER" id="PTHR34351:SF1">
    <property type="entry name" value="SLR1927 PROTEIN"/>
    <property type="match status" value="1"/>
</dbReference>